<dbReference type="PANTHER" id="PTHR23517">
    <property type="entry name" value="RESISTANCE PROTEIN MDTM, PUTATIVE-RELATED-RELATED"/>
    <property type="match status" value="1"/>
</dbReference>
<dbReference type="InterPro" id="IPR050171">
    <property type="entry name" value="MFS_Transporters"/>
</dbReference>
<dbReference type="InterPro" id="IPR011701">
    <property type="entry name" value="MFS"/>
</dbReference>
<keyword evidence="6 8" id="KW-0472">Membrane</keyword>
<reference evidence="10" key="2">
    <citation type="submission" date="2020-09" db="EMBL/GenBank/DDBJ databases">
        <authorList>
            <person name="Sun Q."/>
            <person name="Ohkuma M."/>
        </authorList>
    </citation>
    <scope>NUCLEOTIDE SEQUENCE</scope>
    <source>
        <strain evidence="10">JCM 3090</strain>
    </source>
</reference>
<keyword evidence="11" id="KW-1185">Reference proteome</keyword>
<dbReference type="EMBL" id="BMQB01000004">
    <property type="protein sequence ID" value="GGJ91431.1"/>
    <property type="molecule type" value="Genomic_DNA"/>
</dbReference>
<dbReference type="RefSeq" id="WP_189169962.1">
    <property type="nucleotide sequence ID" value="NZ_BMQB01000004.1"/>
</dbReference>
<dbReference type="Gene3D" id="1.20.1250.20">
    <property type="entry name" value="MFS general substrate transporter like domains"/>
    <property type="match status" value="1"/>
</dbReference>
<evidence type="ECO:0000256" key="6">
    <source>
        <dbReference type="ARBA" id="ARBA00023136"/>
    </source>
</evidence>
<feature type="transmembrane region" description="Helical" evidence="8">
    <location>
        <begin position="212"/>
        <end position="234"/>
    </location>
</feature>
<dbReference type="Proteomes" id="UP000649739">
    <property type="component" value="Unassembled WGS sequence"/>
</dbReference>
<evidence type="ECO:0000256" key="4">
    <source>
        <dbReference type="ARBA" id="ARBA00022692"/>
    </source>
</evidence>
<keyword evidence="3" id="KW-1003">Cell membrane</keyword>
<keyword evidence="2" id="KW-0813">Transport</keyword>
<evidence type="ECO:0000313" key="11">
    <source>
        <dbReference type="Proteomes" id="UP000649739"/>
    </source>
</evidence>
<protein>
    <submittedName>
        <fullName evidence="10">MFS transporter</fullName>
    </submittedName>
</protein>
<dbReference type="PROSITE" id="PS50850">
    <property type="entry name" value="MFS"/>
    <property type="match status" value="1"/>
</dbReference>
<evidence type="ECO:0000259" key="9">
    <source>
        <dbReference type="PROSITE" id="PS50850"/>
    </source>
</evidence>
<evidence type="ECO:0000256" key="8">
    <source>
        <dbReference type="SAM" id="Phobius"/>
    </source>
</evidence>
<dbReference type="GO" id="GO:0022857">
    <property type="term" value="F:transmembrane transporter activity"/>
    <property type="evidence" value="ECO:0007669"/>
    <property type="project" value="InterPro"/>
</dbReference>
<evidence type="ECO:0000256" key="2">
    <source>
        <dbReference type="ARBA" id="ARBA00022448"/>
    </source>
</evidence>
<comment type="caution">
    <text evidence="10">The sequence shown here is derived from an EMBL/GenBank/DDBJ whole genome shotgun (WGS) entry which is preliminary data.</text>
</comment>
<evidence type="ECO:0000313" key="10">
    <source>
        <dbReference type="EMBL" id="GGJ91431.1"/>
    </source>
</evidence>
<feature type="transmembrane region" description="Helical" evidence="8">
    <location>
        <begin position="170"/>
        <end position="191"/>
    </location>
</feature>
<comment type="subcellular location">
    <subcellularLocation>
        <location evidence="1">Cell membrane</location>
        <topology evidence="1">Multi-pass membrane protein</topology>
    </subcellularLocation>
</comment>
<dbReference type="Pfam" id="PF07690">
    <property type="entry name" value="MFS_1"/>
    <property type="match status" value="1"/>
</dbReference>
<dbReference type="AlphaFoldDB" id="A0A8J3F7X4"/>
<gene>
    <name evidence="10" type="ORF">GCM10010123_21580</name>
</gene>
<name>A0A8J3F7X4_9ACTN</name>
<evidence type="ECO:0000256" key="5">
    <source>
        <dbReference type="ARBA" id="ARBA00022989"/>
    </source>
</evidence>
<dbReference type="SUPFAM" id="SSF103473">
    <property type="entry name" value="MFS general substrate transporter"/>
    <property type="match status" value="1"/>
</dbReference>
<organism evidence="10 11">
    <name type="scientific">Pilimelia anulata</name>
    <dbReference type="NCBI Taxonomy" id="53371"/>
    <lineage>
        <taxon>Bacteria</taxon>
        <taxon>Bacillati</taxon>
        <taxon>Actinomycetota</taxon>
        <taxon>Actinomycetes</taxon>
        <taxon>Micromonosporales</taxon>
        <taxon>Micromonosporaceae</taxon>
        <taxon>Pilimelia</taxon>
    </lineage>
</organism>
<dbReference type="PROSITE" id="PS00216">
    <property type="entry name" value="SUGAR_TRANSPORT_1"/>
    <property type="match status" value="1"/>
</dbReference>
<evidence type="ECO:0000256" key="7">
    <source>
        <dbReference type="SAM" id="MobiDB-lite"/>
    </source>
</evidence>
<feature type="transmembrane region" description="Helical" evidence="8">
    <location>
        <begin position="108"/>
        <end position="133"/>
    </location>
</feature>
<evidence type="ECO:0000256" key="3">
    <source>
        <dbReference type="ARBA" id="ARBA00022475"/>
    </source>
</evidence>
<feature type="transmembrane region" description="Helical" evidence="8">
    <location>
        <begin position="284"/>
        <end position="302"/>
    </location>
</feature>
<sequence>MRAARQWLYRTAGGLPRAFWILWTGTLVNKVGSFVVLFLSIYLTTARGFSPAYAGLVLGAYGAGGALGAVAGGVLADRWGRRPTLVTAQLGAAALMLALGAVTDRAAIVAVAFLLGTFTEGVRPAVGALMVDVVPERDRLRAFNLNYWAINLGFALAAALAGLAARADFALLFVVDAATTVAMAVLVAVGLRGTPRLPAAAAAAPRRGGVRAVLRDRVFGVFLLGNLLLAIVVMQHMSTLPVAMGHDGLGPATFGWVIAVNGVLIVAGQLFVPRLLGRRDHSAVLAAAGLVTGVGFALTAFADTAGVYAATVLVWTVGEMINVPAANTLVAGLAPDSMRGRYQGMWSLSWQVASFSAPILGGWVQQHGGDTVLWLGCGGIGVAIAALHLAAAPARRRRMAIAASLAGALPTASGASGPLPAEPMPGEPMPAAAGEPPPGTPARAR</sequence>
<feature type="transmembrane region" description="Helical" evidence="8">
    <location>
        <begin position="308"/>
        <end position="334"/>
    </location>
</feature>
<feature type="transmembrane region" description="Helical" evidence="8">
    <location>
        <begin position="145"/>
        <end position="164"/>
    </location>
</feature>
<dbReference type="InterPro" id="IPR005829">
    <property type="entry name" value="Sugar_transporter_CS"/>
</dbReference>
<feature type="transmembrane region" description="Helical" evidence="8">
    <location>
        <begin position="53"/>
        <end position="76"/>
    </location>
</feature>
<dbReference type="GO" id="GO:0005886">
    <property type="term" value="C:plasma membrane"/>
    <property type="evidence" value="ECO:0007669"/>
    <property type="project" value="UniProtKB-SubCell"/>
</dbReference>
<feature type="domain" description="Major facilitator superfamily (MFS) profile" evidence="9">
    <location>
        <begin position="18"/>
        <end position="396"/>
    </location>
</feature>
<proteinExistence type="predicted"/>
<feature type="transmembrane region" description="Helical" evidence="8">
    <location>
        <begin position="371"/>
        <end position="391"/>
    </location>
</feature>
<dbReference type="PANTHER" id="PTHR23517:SF2">
    <property type="entry name" value="MULTIDRUG RESISTANCE PROTEIN MDTH"/>
    <property type="match status" value="1"/>
</dbReference>
<feature type="region of interest" description="Disordered" evidence="7">
    <location>
        <begin position="410"/>
        <end position="445"/>
    </location>
</feature>
<feature type="transmembrane region" description="Helical" evidence="8">
    <location>
        <begin position="20"/>
        <end position="41"/>
    </location>
</feature>
<evidence type="ECO:0000256" key="1">
    <source>
        <dbReference type="ARBA" id="ARBA00004651"/>
    </source>
</evidence>
<keyword evidence="4 8" id="KW-0812">Transmembrane</keyword>
<dbReference type="InterPro" id="IPR036259">
    <property type="entry name" value="MFS_trans_sf"/>
</dbReference>
<accession>A0A8J3F7X4</accession>
<reference evidence="10" key="1">
    <citation type="journal article" date="2014" name="Int. J. Syst. Evol. Microbiol.">
        <title>Complete genome sequence of Corynebacterium casei LMG S-19264T (=DSM 44701T), isolated from a smear-ripened cheese.</title>
        <authorList>
            <consortium name="US DOE Joint Genome Institute (JGI-PGF)"/>
            <person name="Walter F."/>
            <person name="Albersmeier A."/>
            <person name="Kalinowski J."/>
            <person name="Ruckert C."/>
        </authorList>
    </citation>
    <scope>NUCLEOTIDE SEQUENCE</scope>
    <source>
        <strain evidence="10">JCM 3090</strain>
    </source>
</reference>
<keyword evidence="5 8" id="KW-1133">Transmembrane helix</keyword>
<dbReference type="InterPro" id="IPR020846">
    <property type="entry name" value="MFS_dom"/>
</dbReference>
<feature type="transmembrane region" description="Helical" evidence="8">
    <location>
        <begin position="346"/>
        <end position="365"/>
    </location>
</feature>
<feature type="transmembrane region" description="Helical" evidence="8">
    <location>
        <begin position="83"/>
        <end position="102"/>
    </location>
</feature>
<feature type="compositionally biased region" description="Pro residues" evidence="7">
    <location>
        <begin position="435"/>
        <end position="445"/>
    </location>
</feature>
<feature type="transmembrane region" description="Helical" evidence="8">
    <location>
        <begin position="254"/>
        <end position="272"/>
    </location>
</feature>